<sequence>MQDGDSVAVIKDLKIKGSSGVIKMGTKAKNIRVLDPEYVVDGHDIDCKLDGFGAMKLKSSVVKKL</sequence>
<protein>
    <recommendedName>
        <fullName evidence="1">Protein YjdM C-terminal domain-containing protein</fullName>
    </recommendedName>
</protein>
<dbReference type="AlphaFoldDB" id="A0A918RJH4"/>
<evidence type="ECO:0000259" key="1">
    <source>
        <dbReference type="Pfam" id="PF03831"/>
    </source>
</evidence>
<reference evidence="2" key="1">
    <citation type="journal article" date="2014" name="Int. J. Syst. Evol. Microbiol.">
        <title>Complete genome sequence of Corynebacterium casei LMG S-19264T (=DSM 44701T), isolated from a smear-ripened cheese.</title>
        <authorList>
            <consortium name="US DOE Joint Genome Institute (JGI-PGF)"/>
            <person name="Walter F."/>
            <person name="Albersmeier A."/>
            <person name="Kalinowski J."/>
            <person name="Ruckert C."/>
        </authorList>
    </citation>
    <scope>NUCLEOTIDE SEQUENCE</scope>
    <source>
        <strain evidence="2">KCTC 12711</strain>
    </source>
</reference>
<evidence type="ECO:0000313" key="3">
    <source>
        <dbReference type="Proteomes" id="UP000614811"/>
    </source>
</evidence>
<gene>
    <name evidence="2" type="ORF">GCM10008090_08060</name>
</gene>
<dbReference type="SUPFAM" id="SSF82057">
    <property type="entry name" value="Prokaryotic SH3-related domain"/>
    <property type="match status" value="1"/>
</dbReference>
<accession>A0A918RJH4</accession>
<dbReference type="Gene3D" id="2.30.30.40">
    <property type="entry name" value="SH3 Domains"/>
    <property type="match status" value="1"/>
</dbReference>
<name>A0A918RJH4_9GAMM</name>
<organism evidence="2 3">
    <name type="scientific">Arenicella chitinivorans</name>
    <dbReference type="NCBI Taxonomy" id="1329800"/>
    <lineage>
        <taxon>Bacteria</taxon>
        <taxon>Pseudomonadati</taxon>
        <taxon>Pseudomonadota</taxon>
        <taxon>Gammaproteobacteria</taxon>
        <taxon>Arenicellales</taxon>
        <taxon>Arenicellaceae</taxon>
        <taxon>Arenicella</taxon>
    </lineage>
</organism>
<dbReference type="Proteomes" id="UP000614811">
    <property type="component" value="Unassembled WGS sequence"/>
</dbReference>
<proteinExistence type="predicted"/>
<dbReference type="InterPro" id="IPR013988">
    <property type="entry name" value="YjdM_C"/>
</dbReference>
<comment type="caution">
    <text evidence="2">The sequence shown here is derived from an EMBL/GenBank/DDBJ whole genome shotgun (WGS) entry which is preliminary data.</text>
</comment>
<dbReference type="Pfam" id="PF03831">
    <property type="entry name" value="YjdM"/>
    <property type="match status" value="1"/>
</dbReference>
<reference evidence="2" key="2">
    <citation type="submission" date="2020-09" db="EMBL/GenBank/DDBJ databases">
        <authorList>
            <person name="Sun Q."/>
            <person name="Kim S."/>
        </authorList>
    </citation>
    <scope>NUCLEOTIDE SEQUENCE</scope>
    <source>
        <strain evidence="2">KCTC 12711</strain>
    </source>
</reference>
<dbReference type="EMBL" id="BMXA01000001">
    <property type="protein sequence ID" value="GHA01318.1"/>
    <property type="molecule type" value="Genomic_DNA"/>
</dbReference>
<keyword evidence="3" id="KW-1185">Reference proteome</keyword>
<evidence type="ECO:0000313" key="2">
    <source>
        <dbReference type="EMBL" id="GHA01318.1"/>
    </source>
</evidence>
<feature type="domain" description="Protein YjdM C-terminal" evidence="1">
    <location>
        <begin position="1"/>
        <end position="64"/>
    </location>
</feature>